<feature type="active site" description="Proton donor" evidence="3">
    <location>
        <position position="164"/>
    </location>
</feature>
<evidence type="ECO:0000259" key="5">
    <source>
        <dbReference type="Pfam" id="PF02441"/>
    </source>
</evidence>
<dbReference type="EC" id="6.3.2.5" evidence="3"/>
<dbReference type="Gene3D" id="3.40.50.1950">
    <property type="entry name" value="Flavin prenyltransferase-like"/>
    <property type="match status" value="1"/>
</dbReference>
<dbReference type="SUPFAM" id="SSF52507">
    <property type="entry name" value="Homo-oligomeric flavin-containing Cys decarboxylases, HFCD"/>
    <property type="match status" value="1"/>
</dbReference>
<feature type="binding site" evidence="3">
    <location>
        <position position="342"/>
    </location>
    <ligand>
        <name>CTP</name>
        <dbReference type="ChEBI" id="CHEBI:37563"/>
    </ligand>
</feature>
<keyword evidence="1 3" id="KW-0210">Decarboxylase</keyword>
<dbReference type="GO" id="GO:0004633">
    <property type="term" value="F:phosphopantothenoylcysteine decarboxylase activity"/>
    <property type="evidence" value="ECO:0007669"/>
    <property type="project" value="UniProtKB-UniRule"/>
</dbReference>
<comment type="similarity">
    <text evidence="3 4">In the N-terminal section; belongs to the HFCD (homo-oligomeric flavin containing Cys decarboxylase) superfamily.</text>
</comment>
<evidence type="ECO:0000313" key="7">
    <source>
        <dbReference type="EMBL" id="EIT68863.1"/>
    </source>
</evidence>
<dbReference type="Pfam" id="PF04127">
    <property type="entry name" value="DFP"/>
    <property type="match status" value="1"/>
</dbReference>
<dbReference type="InterPro" id="IPR005252">
    <property type="entry name" value="CoaBC"/>
</dbReference>
<name>I8T553_9GAMM</name>
<comment type="cofactor">
    <cofactor evidence="3">
        <name>Mg(2+)</name>
        <dbReference type="ChEBI" id="CHEBI:18420"/>
    </cofactor>
</comment>
<comment type="catalytic activity">
    <reaction evidence="3 4">
        <text>N-[(R)-4-phosphopantothenoyl]-L-cysteine + H(+) = (R)-4'-phosphopantetheine + CO2</text>
        <dbReference type="Rhea" id="RHEA:16793"/>
        <dbReference type="ChEBI" id="CHEBI:15378"/>
        <dbReference type="ChEBI" id="CHEBI:16526"/>
        <dbReference type="ChEBI" id="CHEBI:59458"/>
        <dbReference type="ChEBI" id="CHEBI:61723"/>
        <dbReference type="EC" id="4.1.1.36"/>
    </reaction>
</comment>
<dbReference type="EC" id="4.1.1.36" evidence="3"/>
<feature type="binding site" evidence="3">
    <location>
        <position position="328"/>
    </location>
    <ligand>
        <name>CTP</name>
        <dbReference type="ChEBI" id="CHEBI:37563"/>
    </ligand>
</feature>
<dbReference type="NCBIfam" id="TIGR00521">
    <property type="entry name" value="coaBC_dfp"/>
    <property type="match status" value="1"/>
</dbReference>
<dbReference type="GO" id="GO:0004632">
    <property type="term" value="F:phosphopantothenate--cysteine ligase activity"/>
    <property type="evidence" value="ECO:0007669"/>
    <property type="project" value="UniProtKB-UniRule"/>
</dbReference>
<dbReference type="InterPro" id="IPR036551">
    <property type="entry name" value="Flavin_trans-like"/>
</dbReference>
<evidence type="ECO:0000256" key="1">
    <source>
        <dbReference type="ARBA" id="ARBA00022793"/>
    </source>
</evidence>
<keyword evidence="3" id="KW-0511">Multifunctional enzyme</keyword>
<keyword evidence="2 3" id="KW-0456">Lyase</keyword>
<feature type="domain" description="DNA/pantothenate metabolism flavoprotein C-terminal" evidence="6">
    <location>
        <begin position="191"/>
        <end position="399"/>
    </location>
</feature>
<dbReference type="PANTHER" id="PTHR14359:SF6">
    <property type="entry name" value="PHOSPHOPANTOTHENOYLCYSTEINE DECARBOXYLASE"/>
    <property type="match status" value="1"/>
</dbReference>
<evidence type="ECO:0000256" key="2">
    <source>
        <dbReference type="ARBA" id="ARBA00023239"/>
    </source>
</evidence>
<feature type="binding site" evidence="3">
    <location>
        <position position="284"/>
    </location>
    <ligand>
        <name>CTP</name>
        <dbReference type="ChEBI" id="CHEBI:37563"/>
    </ligand>
</feature>
<evidence type="ECO:0000256" key="3">
    <source>
        <dbReference type="HAMAP-Rule" id="MF_02225"/>
    </source>
</evidence>
<proteinExistence type="inferred from homology"/>
<sequence length="404" mass="42342">MSQNLAPALHGRRILLGVTGGIAAYKAADLTRRLMEVGAEVQVVMTVSAQHFVGAATFQALSGKAVRSSLWDETAEAAMGHIELARWPDLILVAPASANFISKLAVGAADDLLSTLCLATDRPIAVAPAMNRLMWANAATQDNVLTLQRRGIAILGPGAGFQACGETGEGRMREPLDLRADVARLLSSGPLSGVRAVVTAGPTREPLDPVRFLTNRSSGKQGYAVAAALRDLGASVTLISGPTSLAAPAGVQRIDIETAQQMLDASLAAAAQADVFVAAAAVADYKAAQIAGQKIKKNDAELSLALARTEDVLARVRAAFPQLFLVGFAAETEKLEEHARGKLARKGLDLIAANWVGEGKAFDQEHNSLQVFGKDGSVHAIESASKAEVARRLAALIAERLPRI</sequence>
<dbReference type="GO" id="GO:0046872">
    <property type="term" value="F:metal ion binding"/>
    <property type="evidence" value="ECO:0007669"/>
    <property type="project" value="UniProtKB-KW"/>
</dbReference>
<comment type="function">
    <text evidence="3">Catalyzes two sequential steps in the biosynthesis of coenzyme A. In the first step cysteine is conjugated to 4'-phosphopantothenate to form 4-phosphopantothenoylcysteine. In the second step the latter compound is decarboxylated to form 4'-phosphopantotheine.</text>
</comment>
<dbReference type="PATRIC" id="fig|1172194.4.peg.2362"/>
<dbReference type="GO" id="GO:0071513">
    <property type="term" value="C:phosphopantothenoylcysteine decarboxylase complex"/>
    <property type="evidence" value="ECO:0007669"/>
    <property type="project" value="TreeGrafter"/>
</dbReference>
<gene>
    <name evidence="3" type="primary">coaBC</name>
    <name evidence="7" type="ORF">WQQ_24450</name>
</gene>
<keyword evidence="3" id="KW-0479">Metal-binding</keyword>
<dbReference type="HAMAP" id="MF_02225">
    <property type="entry name" value="CoaBC"/>
    <property type="match status" value="1"/>
</dbReference>
<dbReference type="GO" id="GO:0010181">
    <property type="term" value="F:FMN binding"/>
    <property type="evidence" value="ECO:0007669"/>
    <property type="project" value="UniProtKB-UniRule"/>
</dbReference>
<dbReference type="SUPFAM" id="SSF102645">
    <property type="entry name" value="CoaB-like"/>
    <property type="match status" value="1"/>
</dbReference>
<keyword evidence="3" id="KW-0460">Magnesium</keyword>
<keyword evidence="3 4" id="KW-0288">FMN</keyword>
<dbReference type="GO" id="GO:0015937">
    <property type="term" value="P:coenzyme A biosynthetic process"/>
    <property type="evidence" value="ECO:0007669"/>
    <property type="project" value="UniProtKB-UniRule"/>
</dbReference>
<evidence type="ECO:0000313" key="8">
    <source>
        <dbReference type="Proteomes" id="UP000003704"/>
    </source>
</evidence>
<dbReference type="UniPathway" id="UPA00241">
    <property type="reaction ID" value="UER00353"/>
</dbReference>
<dbReference type="Pfam" id="PF02441">
    <property type="entry name" value="Flavoprotein"/>
    <property type="match status" value="1"/>
</dbReference>
<comment type="caution">
    <text evidence="3">Lacks conserved residue(s) required for the propagation of feature annotation.</text>
</comment>
<dbReference type="OrthoDB" id="9802554at2"/>
<comment type="pathway">
    <text evidence="3 4">Cofactor biosynthesis; coenzyme A biosynthesis; CoA from (R)-pantothenate: step 2/5.</text>
</comment>
<feature type="binding site" evidence="3">
    <location>
        <position position="294"/>
    </location>
    <ligand>
        <name>CTP</name>
        <dbReference type="ChEBI" id="CHEBI:37563"/>
    </ligand>
</feature>
<keyword evidence="3 4" id="KW-0436">Ligase</keyword>
<comment type="caution">
    <text evidence="7">The sequence shown here is derived from an EMBL/GenBank/DDBJ whole genome shotgun (WGS) entry which is preliminary data.</text>
</comment>
<dbReference type="STRING" id="1172194.WQQ_24450"/>
<comment type="function">
    <text evidence="4">Catalyzes two steps in the biosynthesis of coenzyme A. In the first step cysteine is conjugated to 4'-phosphopantothenate to form 4-phosphopantothenoylcysteine, in the latter compound is decarboxylated to form 4'-phosphopantotheine.</text>
</comment>
<evidence type="ECO:0000259" key="6">
    <source>
        <dbReference type="Pfam" id="PF04127"/>
    </source>
</evidence>
<evidence type="ECO:0000256" key="4">
    <source>
        <dbReference type="RuleBase" id="RU364078"/>
    </source>
</evidence>
<comment type="cofactor">
    <cofactor evidence="3">
        <name>FMN</name>
        <dbReference type="ChEBI" id="CHEBI:58210"/>
    </cofactor>
    <text evidence="3">Binds 1 FMN per subunit.</text>
</comment>
<accession>I8T553</accession>
<dbReference type="RefSeq" id="WP_007185388.1">
    <property type="nucleotide sequence ID" value="NZ_AKGD01000002.1"/>
</dbReference>
<dbReference type="GO" id="GO:0015941">
    <property type="term" value="P:pantothenate catabolic process"/>
    <property type="evidence" value="ECO:0007669"/>
    <property type="project" value="InterPro"/>
</dbReference>
<comment type="similarity">
    <text evidence="3 4">In the C-terminal section; belongs to the PPC synthetase family.</text>
</comment>
<dbReference type="EMBL" id="AKGD01000002">
    <property type="protein sequence ID" value="EIT68863.1"/>
    <property type="molecule type" value="Genomic_DNA"/>
</dbReference>
<comment type="pathway">
    <text evidence="3 4">Cofactor biosynthesis; coenzyme A biosynthesis; CoA from (R)-pantothenate: step 3/5.</text>
</comment>
<organism evidence="7 8">
    <name type="scientific">Hydrocarboniphaga effusa AP103</name>
    <dbReference type="NCBI Taxonomy" id="1172194"/>
    <lineage>
        <taxon>Bacteria</taxon>
        <taxon>Pseudomonadati</taxon>
        <taxon>Pseudomonadota</taxon>
        <taxon>Gammaproteobacteria</taxon>
        <taxon>Nevskiales</taxon>
        <taxon>Nevskiaceae</taxon>
        <taxon>Hydrocarboniphaga</taxon>
    </lineage>
</organism>
<dbReference type="AlphaFoldDB" id="I8T553"/>
<feature type="domain" description="Flavoprotein" evidence="5">
    <location>
        <begin position="13"/>
        <end position="175"/>
    </location>
</feature>
<keyword evidence="8" id="KW-1185">Reference proteome</keyword>
<dbReference type="Gene3D" id="3.40.50.10300">
    <property type="entry name" value="CoaB-like"/>
    <property type="match status" value="1"/>
</dbReference>
<feature type="region of interest" description="Phosphopantothenoylcysteine decarboxylase" evidence="3">
    <location>
        <begin position="1"/>
        <end position="195"/>
    </location>
</feature>
<feature type="region of interest" description="Phosphopantothenate--cysteine ligase" evidence="3">
    <location>
        <begin position="196"/>
        <end position="404"/>
    </location>
</feature>
<dbReference type="InterPro" id="IPR003382">
    <property type="entry name" value="Flavoprotein"/>
</dbReference>
<dbReference type="Proteomes" id="UP000003704">
    <property type="component" value="Unassembled WGS sequence"/>
</dbReference>
<feature type="binding site" evidence="3">
    <location>
        <position position="346"/>
    </location>
    <ligand>
        <name>CTP</name>
        <dbReference type="ChEBI" id="CHEBI:37563"/>
    </ligand>
</feature>
<dbReference type="PANTHER" id="PTHR14359">
    <property type="entry name" value="HOMO-OLIGOMERIC FLAVIN CONTAINING CYS DECARBOXYLASE FAMILY"/>
    <property type="match status" value="1"/>
</dbReference>
<reference evidence="7 8" key="1">
    <citation type="journal article" date="2012" name="J. Bacteriol.">
        <title>Genome Sequence of n-Alkane-Degrading Hydrocarboniphaga effusa Strain AP103T (ATCC BAA-332T).</title>
        <authorList>
            <person name="Chang H.K."/>
            <person name="Zylstra G.J."/>
            <person name="Chae J.C."/>
        </authorList>
    </citation>
    <scope>NUCLEOTIDE SEQUENCE [LARGE SCALE GENOMIC DNA]</scope>
    <source>
        <strain evidence="7 8">AP103</strain>
    </source>
</reference>
<comment type="catalytic activity">
    <reaction evidence="3 4">
        <text>(R)-4'-phosphopantothenate + L-cysteine + CTP = N-[(R)-4-phosphopantothenoyl]-L-cysteine + CMP + diphosphate + H(+)</text>
        <dbReference type="Rhea" id="RHEA:19397"/>
        <dbReference type="ChEBI" id="CHEBI:10986"/>
        <dbReference type="ChEBI" id="CHEBI:15378"/>
        <dbReference type="ChEBI" id="CHEBI:33019"/>
        <dbReference type="ChEBI" id="CHEBI:35235"/>
        <dbReference type="ChEBI" id="CHEBI:37563"/>
        <dbReference type="ChEBI" id="CHEBI:59458"/>
        <dbReference type="ChEBI" id="CHEBI:60377"/>
        <dbReference type="EC" id="6.3.2.5"/>
    </reaction>
</comment>
<dbReference type="InterPro" id="IPR035929">
    <property type="entry name" value="CoaB-like_sf"/>
</dbReference>
<dbReference type="InterPro" id="IPR007085">
    <property type="entry name" value="DNA/pantothenate-metab_flavo_C"/>
</dbReference>
<protein>
    <recommendedName>
        <fullName evidence="3">Coenzyme A biosynthesis bifunctional protein CoaBC</fullName>
    </recommendedName>
    <alternativeName>
        <fullName evidence="3">DNA/pantothenate metabolism flavoprotein</fullName>
    </alternativeName>
    <alternativeName>
        <fullName evidence="3">Phosphopantothenoylcysteine synthetase/decarboxylase</fullName>
        <shortName evidence="3">PPCS-PPCDC</shortName>
    </alternativeName>
    <domain>
        <recommendedName>
            <fullName evidence="3">Phosphopantothenoylcysteine decarboxylase</fullName>
            <shortName evidence="3">PPC decarboxylase</shortName>
            <shortName evidence="3">PPC-DC</shortName>
            <ecNumber evidence="3">4.1.1.36</ecNumber>
        </recommendedName>
        <alternativeName>
            <fullName evidence="3">CoaC</fullName>
        </alternativeName>
    </domain>
    <domain>
        <recommendedName>
            <fullName evidence="3">Phosphopantothenate--cysteine ligase</fullName>
            <ecNumber evidence="3">6.3.2.5</ecNumber>
        </recommendedName>
        <alternativeName>
            <fullName evidence="3">CoaB</fullName>
        </alternativeName>
        <alternativeName>
            <fullName evidence="3">Phosphopantothenoylcysteine synthetase</fullName>
            <shortName evidence="3">PPC synthetase</shortName>
            <shortName evidence="3">PPC-S</shortName>
        </alternativeName>
    </domain>
</protein>
<keyword evidence="3 4" id="KW-0285">Flavoprotein</keyword>